<evidence type="ECO:0000313" key="3">
    <source>
        <dbReference type="Proteomes" id="UP000423396"/>
    </source>
</evidence>
<dbReference type="EMBL" id="CP045483">
    <property type="protein sequence ID" value="QGR19303.1"/>
    <property type="molecule type" value="Genomic_DNA"/>
</dbReference>
<evidence type="ECO:0000313" key="2">
    <source>
        <dbReference type="EMBL" id="QGR19303.1"/>
    </source>
</evidence>
<keyword evidence="1" id="KW-0812">Transmembrane</keyword>
<protein>
    <recommendedName>
        <fullName evidence="4">Phosphatidate cytidylyltransferase</fullName>
    </recommendedName>
</protein>
<dbReference type="KEGG" id="sazo:D1868_04430"/>
<organism evidence="2 3">
    <name type="scientific">Stygiolobus azoricus</name>
    <dbReference type="NCBI Taxonomy" id="41675"/>
    <lineage>
        <taxon>Archaea</taxon>
        <taxon>Thermoproteota</taxon>
        <taxon>Thermoprotei</taxon>
        <taxon>Sulfolobales</taxon>
        <taxon>Sulfolobaceae</taxon>
        <taxon>Stygiolobus</taxon>
    </lineage>
</organism>
<dbReference type="RefSeq" id="WP_156005946.1">
    <property type="nucleotide sequence ID" value="NZ_CP045483.1"/>
</dbReference>
<feature type="transmembrane region" description="Helical" evidence="1">
    <location>
        <begin position="44"/>
        <end position="64"/>
    </location>
</feature>
<dbReference type="GeneID" id="42798293"/>
<evidence type="ECO:0000256" key="1">
    <source>
        <dbReference type="SAM" id="Phobius"/>
    </source>
</evidence>
<name>A0A650CNG1_9CREN</name>
<feature type="transmembrane region" description="Helical" evidence="1">
    <location>
        <begin position="20"/>
        <end position="38"/>
    </location>
</feature>
<keyword evidence="1" id="KW-0472">Membrane</keyword>
<gene>
    <name evidence="2" type="ORF">D1868_04430</name>
</gene>
<evidence type="ECO:0008006" key="4">
    <source>
        <dbReference type="Google" id="ProtNLM"/>
    </source>
</evidence>
<dbReference type="Proteomes" id="UP000423396">
    <property type="component" value="Chromosome"/>
</dbReference>
<reference evidence="2 3" key="1">
    <citation type="submission" date="2019-10" db="EMBL/GenBank/DDBJ databases">
        <title>Genome Sequences from Six Type Strain Members of the Archaeal Family Sulfolobaceae: Acidianus ambivalens, Acidianus infernus, Metallosphaera prunae, Stygiolobus azoricus, Sulfolobus metallicus, and Sulfurisphaera ohwakuensis.</title>
        <authorList>
            <person name="Counts J.A."/>
            <person name="Kelly R.M."/>
        </authorList>
    </citation>
    <scope>NUCLEOTIDE SEQUENCE [LARGE SCALE GENOMIC DNA]</scope>
    <source>
        <strain evidence="2 3">FC6</strain>
    </source>
</reference>
<feature type="transmembrane region" description="Helical" evidence="1">
    <location>
        <begin position="113"/>
        <end position="131"/>
    </location>
</feature>
<keyword evidence="3" id="KW-1185">Reference proteome</keyword>
<dbReference type="OrthoDB" id="43136at2157"/>
<feature type="transmembrane region" description="Helical" evidence="1">
    <location>
        <begin position="76"/>
        <end position="101"/>
    </location>
</feature>
<accession>A0A650CNG1</accession>
<proteinExistence type="predicted"/>
<sequence length="137" mass="15718">MRRGRVSDLLVTRREQRGRVITLSILGYLIAIALIYIYGINLLFYVALLYTLNSFLILLITLKYKISIHVAALSGVSTVLLFLVSEYFVIMYFVTALVAWARVKAKEHELSQVVSAYVFFALLTYLEINFISTDFHI</sequence>
<dbReference type="AlphaFoldDB" id="A0A650CNG1"/>
<keyword evidence="1" id="KW-1133">Transmembrane helix</keyword>